<keyword evidence="3" id="KW-1185">Reference proteome</keyword>
<accession>A0ABQ7CGZ7</accession>
<evidence type="ECO:0000313" key="2">
    <source>
        <dbReference type="EMBL" id="KAF3551620.1"/>
    </source>
</evidence>
<gene>
    <name evidence="2" type="ORF">DY000_02007030</name>
</gene>
<evidence type="ECO:0000256" key="1">
    <source>
        <dbReference type="SAM" id="MobiDB-lite"/>
    </source>
</evidence>
<comment type="caution">
    <text evidence="2">The sequence shown here is derived from an EMBL/GenBank/DDBJ whole genome shotgun (WGS) entry which is preliminary data.</text>
</comment>
<dbReference type="EMBL" id="QGKV02000832">
    <property type="protein sequence ID" value="KAF3551620.1"/>
    <property type="molecule type" value="Genomic_DNA"/>
</dbReference>
<feature type="compositionally biased region" description="Polar residues" evidence="1">
    <location>
        <begin position="92"/>
        <end position="111"/>
    </location>
</feature>
<sequence length="144" mass="15701">MDFESQQLLATLEAAAEADDDDSDVEIAPPPTQATNLRKQSTYGTGRALNSKTPILQSTLDGGIGSSPKVSKSKTKTKSVQFTIRGGRKSSRPAQGNGKKNTVHAESSQPKNKIHEEQIDLEDEFEEDEMKNQKEVPTGMEQLV</sequence>
<organism evidence="2 3">
    <name type="scientific">Brassica cretica</name>
    <name type="common">Mustard</name>
    <dbReference type="NCBI Taxonomy" id="69181"/>
    <lineage>
        <taxon>Eukaryota</taxon>
        <taxon>Viridiplantae</taxon>
        <taxon>Streptophyta</taxon>
        <taxon>Embryophyta</taxon>
        <taxon>Tracheophyta</taxon>
        <taxon>Spermatophyta</taxon>
        <taxon>Magnoliopsida</taxon>
        <taxon>eudicotyledons</taxon>
        <taxon>Gunneridae</taxon>
        <taxon>Pentapetalae</taxon>
        <taxon>rosids</taxon>
        <taxon>malvids</taxon>
        <taxon>Brassicales</taxon>
        <taxon>Brassicaceae</taxon>
        <taxon>Brassiceae</taxon>
        <taxon>Brassica</taxon>
    </lineage>
</organism>
<proteinExistence type="predicted"/>
<feature type="region of interest" description="Disordered" evidence="1">
    <location>
        <begin position="1"/>
        <end position="144"/>
    </location>
</feature>
<feature type="compositionally biased region" description="Low complexity" evidence="1">
    <location>
        <begin position="1"/>
        <end position="15"/>
    </location>
</feature>
<feature type="compositionally biased region" description="Acidic residues" evidence="1">
    <location>
        <begin position="119"/>
        <end position="129"/>
    </location>
</feature>
<feature type="compositionally biased region" description="Polar residues" evidence="1">
    <location>
        <begin position="33"/>
        <end position="60"/>
    </location>
</feature>
<protein>
    <submittedName>
        <fullName evidence="2">Uncharacterized protein</fullName>
    </submittedName>
</protein>
<reference evidence="2 3" key="1">
    <citation type="journal article" date="2020" name="BMC Genomics">
        <title>Intraspecific diversification of the crop wild relative Brassica cretica Lam. using demographic model selection.</title>
        <authorList>
            <person name="Kioukis A."/>
            <person name="Michalopoulou V.A."/>
            <person name="Briers L."/>
            <person name="Pirintsos S."/>
            <person name="Studholme D.J."/>
            <person name="Pavlidis P."/>
            <person name="Sarris P.F."/>
        </authorList>
    </citation>
    <scope>NUCLEOTIDE SEQUENCE [LARGE SCALE GENOMIC DNA]</scope>
    <source>
        <strain evidence="3">cv. PFS-1207/04</strain>
    </source>
</reference>
<dbReference type="Proteomes" id="UP000266723">
    <property type="component" value="Unassembled WGS sequence"/>
</dbReference>
<evidence type="ECO:0000313" key="3">
    <source>
        <dbReference type="Proteomes" id="UP000266723"/>
    </source>
</evidence>
<feature type="compositionally biased region" description="Acidic residues" evidence="1">
    <location>
        <begin position="16"/>
        <end position="25"/>
    </location>
</feature>
<name>A0ABQ7CGZ7_BRACR</name>